<dbReference type="Proteomes" id="UP001279734">
    <property type="component" value="Unassembled WGS sequence"/>
</dbReference>
<reference evidence="2" key="1">
    <citation type="submission" date="2023-05" db="EMBL/GenBank/DDBJ databases">
        <title>Nepenthes gracilis genome sequencing.</title>
        <authorList>
            <person name="Fukushima K."/>
        </authorList>
    </citation>
    <scope>NUCLEOTIDE SEQUENCE</scope>
    <source>
        <strain evidence="2">SING2019-196</strain>
    </source>
</reference>
<comment type="caution">
    <text evidence="2">The sequence shown here is derived from an EMBL/GenBank/DDBJ whole genome shotgun (WGS) entry which is preliminary data.</text>
</comment>
<evidence type="ECO:0000313" key="3">
    <source>
        <dbReference type="Proteomes" id="UP001279734"/>
    </source>
</evidence>
<protein>
    <submittedName>
        <fullName evidence="2">Uncharacterized protein</fullName>
    </submittedName>
</protein>
<dbReference type="EMBL" id="BSYO01000018">
    <property type="protein sequence ID" value="GMH17772.1"/>
    <property type="molecule type" value="Genomic_DNA"/>
</dbReference>
<organism evidence="2 3">
    <name type="scientific">Nepenthes gracilis</name>
    <name type="common">Slender pitcher plant</name>
    <dbReference type="NCBI Taxonomy" id="150966"/>
    <lineage>
        <taxon>Eukaryota</taxon>
        <taxon>Viridiplantae</taxon>
        <taxon>Streptophyta</taxon>
        <taxon>Embryophyta</taxon>
        <taxon>Tracheophyta</taxon>
        <taxon>Spermatophyta</taxon>
        <taxon>Magnoliopsida</taxon>
        <taxon>eudicotyledons</taxon>
        <taxon>Gunneridae</taxon>
        <taxon>Pentapetalae</taxon>
        <taxon>Caryophyllales</taxon>
        <taxon>Nepenthaceae</taxon>
        <taxon>Nepenthes</taxon>
    </lineage>
</organism>
<gene>
    <name evidence="2" type="ORF">Nepgr_019613</name>
</gene>
<evidence type="ECO:0000256" key="1">
    <source>
        <dbReference type="SAM" id="MobiDB-lite"/>
    </source>
</evidence>
<dbReference type="AlphaFoldDB" id="A0AAD3XUA6"/>
<sequence>MTMSPGHCTHPNPHDFSSEIGTPESKMMSHEVMQKELGIEISQNSQARTNPPTSATQFAYLGPSVISALDLPSEPMAILCTLERRRKYTMLRRMHWMMLLLASQPLCFL</sequence>
<name>A0AAD3XUA6_NEPGR</name>
<proteinExistence type="predicted"/>
<feature type="region of interest" description="Disordered" evidence="1">
    <location>
        <begin position="1"/>
        <end position="29"/>
    </location>
</feature>
<accession>A0AAD3XUA6</accession>
<keyword evidence="3" id="KW-1185">Reference proteome</keyword>
<evidence type="ECO:0000313" key="2">
    <source>
        <dbReference type="EMBL" id="GMH17772.1"/>
    </source>
</evidence>